<name>A0ABT7Z1M3_9ACTN</name>
<feature type="DNA-binding region" description="H-T-H motif" evidence="5">
    <location>
        <begin position="31"/>
        <end position="50"/>
    </location>
</feature>
<organism evidence="7 8">
    <name type="scientific">Streptomyces ficellus</name>
    <dbReference type="NCBI Taxonomy" id="1977088"/>
    <lineage>
        <taxon>Bacteria</taxon>
        <taxon>Bacillati</taxon>
        <taxon>Actinomycetota</taxon>
        <taxon>Actinomycetes</taxon>
        <taxon>Kitasatosporales</taxon>
        <taxon>Streptomycetaceae</taxon>
        <taxon>Streptomyces</taxon>
    </lineage>
</organism>
<keyword evidence="8" id="KW-1185">Reference proteome</keyword>
<evidence type="ECO:0000256" key="5">
    <source>
        <dbReference type="PROSITE-ProRule" id="PRU00335"/>
    </source>
</evidence>
<keyword evidence="4" id="KW-0804">Transcription</keyword>
<evidence type="ECO:0000313" key="7">
    <source>
        <dbReference type="EMBL" id="MDN3293365.1"/>
    </source>
</evidence>
<accession>A0ABT7Z1M3</accession>
<proteinExistence type="predicted"/>
<dbReference type="InterPro" id="IPR036271">
    <property type="entry name" value="Tet_transcr_reg_TetR-rel_C_sf"/>
</dbReference>
<dbReference type="Gene3D" id="1.10.357.10">
    <property type="entry name" value="Tetracycline Repressor, domain 2"/>
    <property type="match status" value="1"/>
</dbReference>
<dbReference type="PANTHER" id="PTHR30055:SF151">
    <property type="entry name" value="TRANSCRIPTIONAL REGULATORY PROTEIN"/>
    <property type="match status" value="1"/>
</dbReference>
<evidence type="ECO:0000256" key="4">
    <source>
        <dbReference type="ARBA" id="ARBA00023163"/>
    </source>
</evidence>
<keyword evidence="2" id="KW-0805">Transcription regulation</keyword>
<keyword evidence="3 5" id="KW-0238">DNA-binding</keyword>
<dbReference type="RefSeq" id="WP_290110218.1">
    <property type="nucleotide sequence ID" value="NZ_JAUEPL010000004.1"/>
</dbReference>
<dbReference type="PRINTS" id="PR00455">
    <property type="entry name" value="HTHTETR"/>
</dbReference>
<comment type="caution">
    <text evidence="7">The sequence shown here is derived from an EMBL/GenBank/DDBJ whole genome shotgun (WGS) entry which is preliminary data.</text>
</comment>
<dbReference type="InterPro" id="IPR050109">
    <property type="entry name" value="HTH-type_TetR-like_transc_reg"/>
</dbReference>
<feature type="domain" description="HTH tetR-type" evidence="6">
    <location>
        <begin position="8"/>
        <end position="68"/>
    </location>
</feature>
<evidence type="ECO:0000256" key="1">
    <source>
        <dbReference type="ARBA" id="ARBA00022491"/>
    </source>
</evidence>
<evidence type="ECO:0000259" key="6">
    <source>
        <dbReference type="PROSITE" id="PS50977"/>
    </source>
</evidence>
<reference evidence="7" key="1">
    <citation type="submission" date="2023-06" db="EMBL/GenBank/DDBJ databases">
        <title>WGS-Sequencing of Streptomyces ficellus isolate 21 collected from sand in Gara Djebilet Iron Mine in Algeria.</title>
        <authorList>
            <person name="Zegers G.P."/>
            <person name="Gomez A."/>
            <person name="Gueddou A."/>
            <person name="Zahara A.F."/>
            <person name="Worth M."/>
            <person name="Sevigny J.L."/>
            <person name="Tisa L."/>
        </authorList>
    </citation>
    <scope>NUCLEOTIDE SEQUENCE</scope>
    <source>
        <strain evidence="7">AS11</strain>
    </source>
</reference>
<dbReference type="PRINTS" id="PR00400">
    <property type="entry name" value="TETREPRESSOR"/>
</dbReference>
<dbReference type="EMBL" id="JAUEPL010000004">
    <property type="protein sequence ID" value="MDN3293365.1"/>
    <property type="molecule type" value="Genomic_DNA"/>
</dbReference>
<evidence type="ECO:0000313" key="8">
    <source>
        <dbReference type="Proteomes" id="UP001174050"/>
    </source>
</evidence>
<dbReference type="SUPFAM" id="SSF48498">
    <property type="entry name" value="Tetracyclin repressor-like, C-terminal domain"/>
    <property type="match status" value="1"/>
</dbReference>
<dbReference type="PROSITE" id="PS50977">
    <property type="entry name" value="HTH_TETR_2"/>
    <property type="match status" value="1"/>
</dbReference>
<protein>
    <submittedName>
        <fullName evidence="7">TetR/AcrR family transcriptional regulator C-terminal domain-containing protein</fullName>
    </submittedName>
</protein>
<keyword evidence="1" id="KW-0678">Repressor</keyword>
<sequence length="221" mass="23786">MGRPSQPLLSRESIARTALELLEERGPQALTMRALAQRLGVRGASLYHHVASKDDLLDAALERINEEIDLAPLDDPRWREGIAAYARGYRRVYLRYPHMIALVARRRVEADKALRGYDTLIAALVRIGCTPAKAAEVAAALDYLVLGSALETFTAGFTRPPDRYRPAYPSLAAALEDADADPSGLAGLDDRGFEAGLALLLDGLAAVVTPDQGGTPLALEG</sequence>
<dbReference type="Proteomes" id="UP001174050">
    <property type="component" value="Unassembled WGS sequence"/>
</dbReference>
<dbReference type="InterPro" id="IPR003012">
    <property type="entry name" value="Tet_transcr_reg_TetR"/>
</dbReference>
<evidence type="ECO:0000256" key="2">
    <source>
        <dbReference type="ARBA" id="ARBA00023015"/>
    </source>
</evidence>
<dbReference type="InterPro" id="IPR009057">
    <property type="entry name" value="Homeodomain-like_sf"/>
</dbReference>
<evidence type="ECO:0000256" key="3">
    <source>
        <dbReference type="ARBA" id="ARBA00023125"/>
    </source>
</evidence>
<dbReference type="InterPro" id="IPR001647">
    <property type="entry name" value="HTH_TetR"/>
</dbReference>
<dbReference type="InterPro" id="IPR004111">
    <property type="entry name" value="Repressor_TetR_C"/>
</dbReference>
<gene>
    <name evidence="7" type="ORF">QWM81_04735</name>
</gene>
<dbReference type="SUPFAM" id="SSF46689">
    <property type="entry name" value="Homeodomain-like"/>
    <property type="match status" value="1"/>
</dbReference>
<dbReference type="Pfam" id="PF02909">
    <property type="entry name" value="TetR_C_1"/>
    <property type="match status" value="1"/>
</dbReference>
<dbReference type="Pfam" id="PF00440">
    <property type="entry name" value="TetR_N"/>
    <property type="match status" value="1"/>
</dbReference>
<dbReference type="PANTHER" id="PTHR30055">
    <property type="entry name" value="HTH-TYPE TRANSCRIPTIONAL REGULATOR RUTR"/>
    <property type="match status" value="1"/>
</dbReference>